<feature type="compositionally biased region" description="Polar residues" evidence="1">
    <location>
        <begin position="23"/>
        <end position="32"/>
    </location>
</feature>
<evidence type="ECO:0000313" key="4">
    <source>
        <dbReference type="EMBL" id="CAF2048230.1"/>
    </source>
</evidence>
<comment type="caution">
    <text evidence="4">The sequence shown here is derived from an EMBL/GenBank/DDBJ whole genome shotgun (WGS) entry which is preliminary data.</text>
</comment>
<dbReference type="EMBL" id="CAJOBH010003001">
    <property type="protein sequence ID" value="CAF3933267.1"/>
    <property type="molecule type" value="Genomic_DNA"/>
</dbReference>
<dbReference type="EMBL" id="CAJNOW010018515">
    <property type="protein sequence ID" value="CAF1665890.1"/>
    <property type="molecule type" value="Genomic_DNA"/>
</dbReference>
<dbReference type="Proteomes" id="UP000663866">
    <property type="component" value="Unassembled WGS sequence"/>
</dbReference>
<accession>A0A816PG61</accession>
<gene>
    <name evidence="10" type="ORF">BYL167_LOCUS10120</name>
    <name evidence="2" type="ORF">CJN711_LOCUS34383</name>
    <name evidence="11" type="ORF">GIL414_LOCUS18386</name>
    <name evidence="3" type="ORF">KQP761_LOCUS33096</name>
    <name evidence="4" type="ORF">MBJ925_LOCUS12561</name>
    <name evidence="7" type="ORF">OVN521_LOCUS2088</name>
    <name evidence="9" type="ORF">SMN809_LOCUS8251</name>
    <name evidence="8" type="ORF">UXM345_LOCUS10135</name>
    <name evidence="5" type="ORF">WKI299_LOCUS14383</name>
    <name evidence="6" type="ORF">XDN619_LOCUS14171</name>
</gene>
<dbReference type="EMBL" id="CAJNRG010005611">
    <property type="protein sequence ID" value="CAF2078876.1"/>
    <property type="molecule type" value="Genomic_DNA"/>
</dbReference>
<evidence type="ECO:0000313" key="11">
    <source>
        <dbReference type="EMBL" id="CAF4128093.1"/>
    </source>
</evidence>
<dbReference type="EMBL" id="CAJNRE010005659">
    <property type="protein sequence ID" value="CAF2048230.1"/>
    <property type="molecule type" value="Genomic_DNA"/>
</dbReference>
<dbReference type="Proteomes" id="UP000663834">
    <property type="component" value="Unassembled WGS sequence"/>
</dbReference>
<evidence type="ECO:0000313" key="5">
    <source>
        <dbReference type="EMBL" id="CAF2072252.1"/>
    </source>
</evidence>
<organism evidence="4 12">
    <name type="scientific">Rotaria magnacalcarata</name>
    <dbReference type="NCBI Taxonomy" id="392030"/>
    <lineage>
        <taxon>Eukaryota</taxon>
        <taxon>Metazoa</taxon>
        <taxon>Spiralia</taxon>
        <taxon>Gnathifera</taxon>
        <taxon>Rotifera</taxon>
        <taxon>Eurotatoria</taxon>
        <taxon>Bdelloidea</taxon>
        <taxon>Philodinida</taxon>
        <taxon>Philodinidae</taxon>
        <taxon>Rotaria</taxon>
    </lineage>
</organism>
<dbReference type="EMBL" id="CAJOBG010000156">
    <property type="protein sequence ID" value="CAF3768333.1"/>
    <property type="molecule type" value="Genomic_DNA"/>
</dbReference>
<evidence type="ECO:0000313" key="12">
    <source>
        <dbReference type="Proteomes" id="UP000663824"/>
    </source>
</evidence>
<feature type="compositionally biased region" description="Polar residues" evidence="1">
    <location>
        <begin position="85"/>
        <end position="94"/>
    </location>
</feature>
<evidence type="ECO:0000313" key="6">
    <source>
        <dbReference type="EMBL" id="CAF2078876.1"/>
    </source>
</evidence>
<evidence type="ECO:0000256" key="1">
    <source>
        <dbReference type="SAM" id="MobiDB-lite"/>
    </source>
</evidence>
<keyword evidence="13" id="KW-1185">Reference proteome</keyword>
<dbReference type="Proteomes" id="UP000663887">
    <property type="component" value="Unassembled WGS sequence"/>
</dbReference>
<dbReference type="Proteomes" id="UP000681967">
    <property type="component" value="Unassembled WGS sequence"/>
</dbReference>
<feature type="region of interest" description="Disordered" evidence="1">
    <location>
        <begin position="15"/>
        <end position="105"/>
    </location>
</feature>
<evidence type="ECO:0000313" key="13">
    <source>
        <dbReference type="Proteomes" id="UP000663866"/>
    </source>
</evidence>
<dbReference type="EMBL" id="CAJNRF010005603">
    <property type="protein sequence ID" value="CAF2072252.1"/>
    <property type="molecule type" value="Genomic_DNA"/>
</dbReference>
<dbReference type="EMBL" id="CAJOBI010002508">
    <property type="protein sequence ID" value="CAF3932092.1"/>
    <property type="molecule type" value="Genomic_DNA"/>
</dbReference>
<dbReference type="OrthoDB" id="10020494at2759"/>
<dbReference type="Proteomes" id="UP000681720">
    <property type="component" value="Unassembled WGS sequence"/>
</dbReference>
<dbReference type="Proteomes" id="UP000663855">
    <property type="component" value="Unassembled WGS sequence"/>
</dbReference>
<evidence type="ECO:0000313" key="3">
    <source>
        <dbReference type="EMBL" id="CAF1665890.1"/>
    </source>
</evidence>
<reference evidence="4" key="1">
    <citation type="submission" date="2021-02" db="EMBL/GenBank/DDBJ databases">
        <authorList>
            <person name="Nowell W R."/>
        </authorList>
    </citation>
    <scope>NUCLEOTIDE SEQUENCE</scope>
</reference>
<proteinExistence type="predicted"/>
<dbReference type="AlphaFoldDB" id="A0A816PG61"/>
<dbReference type="Proteomes" id="UP000663842">
    <property type="component" value="Unassembled WGS sequence"/>
</dbReference>
<dbReference type="Proteomes" id="UP000663824">
    <property type="component" value="Unassembled WGS sequence"/>
</dbReference>
<dbReference type="Proteomes" id="UP000663856">
    <property type="component" value="Unassembled WGS sequence"/>
</dbReference>
<name>A0A816PG61_9BILA</name>
<sequence length="141" mass="16609">MNPNMNQQEFIPADSFDNYHSFGANSQTGQDDSSNRSRAHNQYQRPYPTSHPRMRQRGDFSQRGRYAYNSRGGNHRPYNRDRNVDQQQEQSFDNNEYKKANSNRNFNSFFRGNMLDNPWTNMKPIKVPSNGTTLVFDSTYH</sequence>
<evidence type="ECO:0000313" key="8">
    <source>
        <dbReference type="EMBL" id="CAF3893558.1"/>
    </source>
</evidence>
<protein>
    <submittedName>
        <fullName evidence="4">Uncharacterized protein</fullName>
    </submittedName>
</protein>
<evidence type="ECO:0000313" key="2">
    <source>
        <dbReference type="EMBL" id="CAF1594137.1"/>
    </source>
</evidence>
<dbReference type="EMBL" id="CAJOBF010000953">
    <property type="protein sequence ID" value="CAF3893558.1"/>
    <property type="molecule type" value="Genomic_DNA"/>
</dbReference>
<evidence type="ECO:0000313" key="10">
    <source>
        <dbReference type="EMBL" id="CAF3933267.1"/>
    </source>
</evidence>
<dbReference type="EMBL" id="CAJOBJ010009045">
    <property type="protein sequence ID" value="CAF4128093.1"/>
    <property type="molecule type" value="Genomic_DNA"/>
</dbReference>
<dbReference type="EMBL" id="CAJNOV010016637">
    <property type="protein sequence ID" value="CAF1594137.1"/>
    <property type="molecule type" value="Genomic_DNA"/>
</dbReference>
<dbReference type="Proteomes" id="UP000676336">
    <property type="component" value="Unassembled WGS sequence"/>
</dbReference>
<evidence type="ECO:0000313" key="7">
    <source>
        <dbReference type="EMBL" id="CAF3768333.1"/>
    </source>
</evidence>
<evidence type="ECO:0000313" key="9">
    <source>
        <dbReference type="EMBL" id="CAF3932092.1"/>
    </source>
</evidence>